<dbReference type="GO" id="GO:0005840">
    <property type="term" value="C:ribosome"/>
    <property type="evidence" value="ECO:0007669"/>
    <property type="project" value="UniProtKB-KW"/>
</dbReference>
<dbReference type="SUPFAM" id="SSF50104">
    <property type="entry name" value="Translation proteins SH3-like domain"/>
    <property type="match status" value="1"/>
</dbReference>
<dbReference type="GO" id="GO:0003735">
    <property type="term" value="F:structural constituent of ribosome"/>
    <property type="evidence" value="ECO:0007669"/>
    <property type="project" value="InterPro"/>
</dbReference>
<dbReference type="InterPro" id="IPR001141">
    <property type="entry name" value="Ribosomal_eL27"/>
</dbReference>
<dbReference type="InterPro" id="IPR041991">
    <property type="entry name" value="Ribosomal_eL27_KOW"/>
</dbReference>
<comment type="similarity">
    <text evidence="1">Belongs to the eukaryotic ribosomal protein eL27 family.</text>
</comment>
<proteinExistence type="inferred from homology"/>
<dbReference type="GO" id="GO:0006412">
    <property type="term" value="P:translation"/>
    <property type="evidence" value="ECO:0007669"/>
    <property type="project" value="InterPro"/>
</dbReference>
<dbReference type="EMBL" id="HBEZ01045065">
    <property type="protein sequence ID" value="CAD8647152.1"/>
    <property type="molecule type" value="Transcribed_RNA"/>
</dbReference>
<dbReference type="InterPro" id="IPR008991">
    <property type="entry name" value="Translation_prot_SH3-like_sf"/>
</dbReference>
<dbReference type="CDD" id="cd06090">
    <property type="entry name" value="KOW_RPL27"/>
    <property type="match status" value="1"/>
</dbReference>
<evidence type="ECO:0000313" key="4">
    <source>
        <dbReference type="EMBL" id="CAD8647152.1"/>
    </source>
</evidence>
<dbReference type="AlphaFoldDB" id="A0A7S0MQD0"/>
<evidence type="ECO:0000256" key="1">
    <source>
        <dbReference type="ARBA" id="ARBA00009124"/>
    </source>
</evidence>
<name>A0A7S0MQD0_9CRYP</name>
<sequence length="150" mass="17983">MSLTYKQGRIVILLNGRFSGCKAVIVNNNYLSNKSPQENFESIILLGIQRYPCNIIKKMNKTKIIQKSKIKIFLKSMNKNHFLPTRYNIDFGEENSEKIKNFALDYLQKKNKFENEQKLNYKNQKNFIKNLLLERYLSNKNKWFFQKLKF</sequence>
<evidence type="ECO:0000256" key="2">
    <source>
        <dbReference type="ARBA" id="ARBA00022980"/>
    </source>
</evidence>
<gene>
    <name evidence="4" type="ORF">CCUR1050_LOCUS24823</name>
</gene>
<protein>
    <recommendedName>
        <fullName evidence="5">60S ribosomal protein L27</fullName>
    </recommendedName>
</protein>
<dbReference type="Pfam" id="PF01777">
    <property type="entry name" value="Ribosomal_L27e"/>
    <property type="match status" value="1"/>
</dbReference>
<dbReference type="GO" id="GO:1990904">
    <property type="term" value="C:ribonucleoprotein complex"/>
    <property type="evidence" value="ECO:0007669"/>
    <property type="project" value="UniProtKB-KW"/>
</dbReference>
<evidence type="ECO:0000256" key="3">
    <source>
        <dbReference type="ARBA" id="ARBA00023274"/>
    </source>
</evidence>
<keyword evidence="3" id="KW-0687">Ribonucleoprotein</keyword>
<evidence type="ECO:0008006" key="5">
    <source>
        <dbReference type="Google" id="ProtNLM"/>
    </source>
</evidence>
<dbReference type="PANTHER" id="PTHR10497">
    <property type="entry name" value="60S RIBOSOMAL PROTEIN L27"/>
    <property type="match status" value="1"/>
</dbReference>
<dbReference type="Gene3D" id="2.30.30.770">
    <property type="match status" value="1"/>
</dbReference>
<keyword evidence="2" id="KW-0689">Ribosomal protein</keyword>
<dbReference type="InterPro" id="IPR038655">
    <property type="entry name" value="Ribosomal_eL27_sf"/>
</dbReference>
<accession>A0A7S0MQD0</accession>
<reference evidence="4" key="1">
    <citation type="submission" date="2021-01" db="EMBL/GenBank/DDBJ databases">
        <authorList>
            <person name="Corre E."/>
            <person name="Pelletier E."/>
            <person name="Niang G."/>
            <person name="Scheremetjew M."/>
            <person name="Finn R."/>
            <person name="Kale V."/>
            <person name="Holt S."/>
            <person name="Cochrane G."/>
            <person name="Meng A."/>
            <person name="Brown T."/>
            <person name="Cohen L."/>
        </authorList>
    </citation>
    <scope>NUCLEOTIDE SEQUENCE</scope>
    <source>
        <strain evidence="4">CCAP979/52</strain>
    </source>
</reference>
<organism evidence="4">
    <name type="scientific">Cryptomonas curvata</name>
    <dbReference type="NCBI Taxonomy" id="233186"/>
    <lineage>
        <taxon>Eukaryota</taxon>
        <taxon>Cryptophyceae</taxon>
        <taxon>Cryptomonadales</taxon>
        <taxon>Cryptomonadaceae</taxon>
        <taxon>Cryptomonas</taxon>
    </lineage>
</organism>